<evidence type="ECO:0000313" key="13">
    <source>
        <dbReference type="EMBL" id="RDX87593.1"/>
    </source>
</evidence>
<dbReference type="InterPro" id="IPR059000">
    <property type="entry name" value="ATPase_P-type_domA"/>
</dbReference>
<evidence type="ECO:0000256" key="11">
    <source>
        <dbReference type="SAM" id="MobiDB-lite"/>
    </source>
</evidence>
<dbReference type="InterPro" id="IPR018303">
    <property type="entry name" value="ATPase_P-typ_P_site"/>
</dbReference>
<dbReference type="InterPro" id="IPR027256">
    <property type="entry name" value="P-typ_ATPase_IB"/>
</dbReference>
<feature type="transmembrane region" description="Helical" evidence="10">
    <location>
        <begin position="116"/>
        <end position="134"/>
    </location>
</feature>
<dbReference type="NCBIfam" id="TIGR01512">
    <property type="entry name" value="ATPase-IB2_Cd"/>
    <property type="match status" value="1"/>
</dbReference>
<dbReference type="InterPro" id="IPR006121">
    <property type="entry name" value="HMA_dom"/>
</dbReference>
<dbReference type="PROSITE" id="PS00154">
    <property type="entry name" value="ATPASE_E1_E2"/>
    <property type="match status" value="1"/>
</dbReference>
<dbReference type="STRING" id="157652.A0A371GB58"/>
<feature type="region of interest" description="Disordered" evidence="11">
    <location>
        <begin position="929"/>
        <end position="959"/>
    </location>
</feature>
<dbReference type="PANTHER" id="PTHR48085:SF5">
    <property type="entry name" value="CADMIUM_ZINC-TRANSPORTING ATPASE HMA4-RELATED"/>
    <property type="match status" value="1"/>
</dbReference>
<dbReference type="AlphaFoldDB" id="A0A371GB58"/>
<dbReference type="SFLD" id="SFLDF00027">
    <property type="entry name" value="p-type_atpase"/>
    <property type="match status" value="1"/>
</dbReference>
<feature type="transmembrane region" description="Helical" evidence="10">
    <location>
        <begin position="649"/>
        <end position="668"/>
    </location>
</feature>
<dbReference type="InterPro" id="IPR044492">
    <property type="entry name" value="P_typ_ATPase_HD_dom"/>
</dbReference>
<organism evidence="13 14">
    <name type="scientific">Mucuna pruriens</name>
    <name type="common">Velvet bean</name>
    <name type="synonym">Dolichos pruriens</name>
    <dbReference type="NCBI Taxonomy" id="157652"/>
    <lineage>
        <taxon>Eukaryota</taxon>
        <taxon>Viridiplantae</taxon>
        <taxon>Streptophyta</taxon>
        <taxon>Embryophyta</taxon>
        <taxon>Tracheophyta</taxon>
        <taxon>Spermatophyta</taxon>
        <taxon>Magnoliopsida</taxon>
        <taxon>eudicotyledons</taxon>
        <taxon>Gunneridae</taxon>
        <taxon>Pentapetalae</taxon>
        <taxon>rosids</taxon>
        <taxon>fabids</taxon>
        <taxon>Fabales</taxon>
        <taxon>Fabaceae</taxon>
        <taxon>Papilionoideae</taxon>
        <taxon>50 kb inversion clade</taxon>
        <taxon>NPAAA clade</taxon>
        <taxon>indigoferoid/millettioid clade</taxon>
        <taxon>Phaseoleae</taxon>
        <taxon>Mucuna</taxon>
    </lineage>
</organism>
<evidence type="ECO:0000256" key="8">
    <source>
        <dbReference type="ARBA" id="ARBA00022989"/>
    </source>
</evidence>
<feature type="compositionally biased region" description="Basic residues" evidence="11">
    <location>
        <begin position="708"/>
        <end position="718"/>
    </location>
</feature>
<evidence type="ECO:0000256" key="10">
    <source>
        <dbReference type="RuleBase" id="RU362081"/>
    </source>
</evidence>
<dbReference type="SUPFAM" id="SSF56784">
    <property type="entry name" value="HAD-like"/>
    <property type="match status" value="1"/>
</dbReference>
<evidence type="ECO:0000259" key="12">
    <source>
        <dbReference type="PROSITE" id="PS50846"/>
    </source>
</evidence>
<keyword evidence="6 10" id="KW-0067">ATP-binding</keyword>
<dbReference type="CDD" id="cd02079">
    <property type="entry name" value="P-type_ATPase_HM"/>
    <property type="match status" value="1"/>
</dbReference>
<dbReference type="PRINTS" id="PR00943">
    <property type="entry name" value="CUATPASE"/>
</dbReference>
<dbReference type="SUPFAM" id="SSF55008">
    <property type="entry name" value="HMA, heavy metal-associated domain"/>
    <property type="match status" value="1"/>
</dbReference>
<feature type="compositionally biased region" description="Basic and acidic residues" evidence="11">
    <location>
        <begin position="845"/>
        <end position="864"/>
    </location>
</feature>
<dbReference type="OrthoDB" id="432719at2759"/>
<dbReference type="GO" id="GO:0019829">
    <property type="term" value="F:ATPase-coupled monoatomic cation transmembrane transporter activity"/>
    <property type="evidence" value="ECO:0007669"/>
    <property type="project" value="InterPro"/>
</dbReference>
<feature type="compositionally biased region" description="Basic and acidic residues" evidence="11">
    <location>
        <begin position="740"/>
        <end position="753"/>
    </location>
</feature>
<reference evidence="13" key="1">
    <citation type="submission" date="2018-05" db="EMBL/GenBank/DDBJ databases">
        <title>Draft genome of Mucuna pruriens seed.</title>
        <authorList>
            <person name="Nnadi N.E."/>
            <person name="Vos R."/>
            <person name="Hasami M.H."/>
            <person name="Devisetty U.K."/>
            <person name="Aguiy J.C."/>
        </authorList>
    </citation>
    <scope>NUCLEOTIDE SEQUENCE [LARGE SCALE GENOMIC DNA]</scope>
    <source>
        <strain evidence="13">JCA_2017</strain>
    </source>
</reference>
<dbReference type="PROSITE" id="PS50846">
    <property type="entry name" value="HMA_2"/>
    <property type="match status" value="1"/>
</dbReference>
<dbReference type="InterPro" id="IPR001757">
    <property type="entry name" value="P_typ_ATPase"/>
</dbReference>
<dbReference type="PRINTS" id="PR00119">
    <property type="entry name" value="CATATPASE"/>
</dbReference>
<name>A0A371GB58_MUCPR</name>
<dbReference type="PANTHER" id="PTHR48085">
    <property type="entry name" value="CADMIUM/ZINC-TRANSPORTING ATPASE HMA2-RELATED"/>
    <property type="match status" value="1"/>
</dbReference>
<dbReference type="GO" id="GO:0016887">
    <property type="term" value="F:ATP hydrolysis activity"/>
    <property type="evidence" value="ECO:0007669"/>
    <property type="project" value="InterPro"/>
</dbReference>
<accession>A0A371GB58</accession>
<evidence type="ECO:0000256" key="5">
    <source>
        <dbReference type="ARBA" id="ARBA00022741"/>
    </source>
</evidence>
<evidence type="ECO:0000256" key="6">
    <source>
        <dbReference type="ARBA" id="ARBA00022840"/>
    </source>
</evidence>
<dbReference type="EMBL" id="QJKJ01006183">
    <property type="protein sequence ID" value="RDX87593.1"/>
    <property type="molecule type" value="Genomic_DNA"/>
</dbReference>
<feature type="compositionally biased region" description="Basic residues" evidence="11">
    <location>
        <begin position="781"/>
        <end position="796"/>
    </location>
</feature>
<dbReference type="Pfam" id="PF00702">
    <property type="entry name" value="Hydrolase"/>
    <property type="match status" value="1"/>
</dbReference>
<protein>
    <submittedName>
        <fullName evidence="13">Cadmium/zinc-transporting ATPase HMA2</fullName>
    </submittedName>
</protein>
<dbReference type="Proteomes" id="UP000257109">
    <property type="component" value="Unassembled WGS sequence"/>
</dbReference>
<evidence type="ECO:0000256" key="3">
    <source>
        <dbReference type="ARBA" id="ARBA00022692"/>
    </source>
</evidence>
<dbReference type="PROSITE" id="PS01229">
    <property type="entry name" value="COF_2"/>
    <property type="match status" value="1"/>
</dbReference>
<dbReference type="InterPro" id="IPR023214">
    <property type="entry name" value="HAD_sf"/>
</dbReference>
<dbReference type="InterPro" id="IPR023298">
    <property type="entry name" value="ATPase_P-typ_TM_dom_sf"/>
</dbReference>
<dbReference type="SUPFAM" id="SSF81665">
    <property type="entry name" value="Calcium ATPase, transmembrane domain M"/>
    <property type="match status" value="1"/>
</dbReference>
<dbReference type="SUPFAM" id="SSF81653">
    <property type="entry name" value="Calcium ATPase, transduction domain A"/>
    <property type="match status" value="1"/>
</dbReference>
<dbReference type="Pfam" id="PF00122">
    <property type="entry name" value="E1-E2_ATPase"/>
    <property type="match status" value="1"/>
</dbReference>
<dbReference type="GO" id="GO:0016020">
    <property type="term" value="C:membrane"/>
    <property type="evidence" value="ECO:0007669"/>
    <property type="project" value="UniProtKB-SubCell"/>
</dbReference>
<keyword evidence="7" id="KW-1278">Translocase</keyword>
<dbReference type="NCBIfam" id="TIGR01525">
    <property type="entry name" value="ATPase-IB_hvy"/>
    <property type="match status" value="1"/>
</dbReference>
<dbReference type="FunFam" id="3.40.1110.10:FF:000043">
    <property type="entry name" value="Putative cadmium/zinc-transporting ATPase 3"/>
    <property type="match status" value="1"/>
</dbReference>
<dbReference type="SFLD" id="SFLDG00002">
    <property type="entry name" value="C1.7:_P-type_atpase_like"/>
    <property type="match status" value="1"/>
</dbReference>
<comment type="subcellular location">
    <subcellularLocation>
        <location evidence="1">Membrane</location>
        <topology evidence="1">Multi-pass membrane protein</topology>
    </subcellularLocation>
</comment>
<sequence length="1156" mass="126564">MSSKEGKKLQKSYFDVLGLCCSSEVPLIENILKPLQGIKEVSVIVPSRTVIVVHDTLVISQLQIVKALNQARLEANIRVYGDEKHQKRWPSPYSVASGILLLLSLLKFVYHPLKYLALGAVAVGAYPIILKAIVSIRNLRLDVNILLIIAVIGTIAMDDYLEAGTIVFLFSIAEWLESRASHKANAVMSSLMNIAPQKAVIAETGEVVDADEVKLNTILAVKAGEVIPIDGVVLDGTCEVDEKTLTGESFPVPKQKDSTVWAGTINLNGYISVKTTALAEDCVVAKMAKLVEEAQNSKTSTQRLIDKFAKFYTPGVVIISTLVAVIPIALKAPNEKHWLHFALVVLVSACPCALILSTPVATFCAYTKAATSGLLIKGGDHLETLAKIKVMAFDKTGTITKGEFVVTHFQSLSDDIDLNTLLYWVSSVESKSSHPLAAAIVEYGRSLSIEPEPEKVTEFENFPGEGICGKIEDRVLYIGNKRIASRAGSETVPILQGETGRGKTSGYIYSGATPVGFFSLSDACRLGVQEAIGKLKLLGIRSAMLTGDNQSAAMQAQEQLGNSLELIHAELLPADKVKIISEFKKEGPTAMIGDGVNDAPALAAADIGISMGISGSALASETGDIILMSNDIRKIPEAIKLARKASRKVIENIVLSVITKAGILGLAIAGHPLVWAAVVADVGTCLLVIFNSMLLLRKGHNHHSDSSHHHHQHHSHKHCCSDNTKKMNQPQKCGGTHGSSSHDQHQHEHDQHQHHSHKHCCSDRTKKMSQPQNCSDTHGSSSHHHHQHQHEHNQHHHQPEHDQHQHHSHKHCSSDKTKKMSQPQKCGGTRSSSSHHHHNQHEHHSHSQHDQHEHHSHSQHDQHQHHNSKHCCSDNTKEMSQPQKCTSQTSSSTCPPFSNSTSGEIVNHCNTMKSHDGCKGSKEFHEQDHCHHGGCDKNQDGVQKHDTENEGHSDSHNLILNVDNGAVVTKRHDNCMGHKAHETKHCHNQNSDMVTHNHCHLIHGCENLMDHESKDILGSNHDIHHKKSGCHSDFEKHEISEISIDIINEHVELASMHGCSSLEEKEKGSCCEGCLETCEKIPVVCDCEISNEREESGCCRNEGSSRECKESPIMHVCLGLDKREVGGCCKSYMKECCGKLGHSRAGFVGLSEIITE</sequence>
<dbReference type="InterPro" id="IPR023299">
    <property type="entry name" value="ATPase_P-typ_cyto_dom_N"/>
</dbReference>
<feature type="non-terminal residue" evidence="13">
    <location>
        <position position="1"/>
    </location>
</feature>
<dbReference type="InterPro" id="IPR036163">
    <property type="entry name" value="HMA_dom_sf"/>
</dbReference>
<feature type="transmembrane region" description="Helical" evidence="10">
    <location>
        <begin position="342"/>
        <end position="366"/>
    </location>
</feature>
<comment type="caution">
    <text evidence="13">The sequence shown here is derived from an EMBL/GenBank/DDBJ whole genome shotgun (WGS) entry which is preliminary data.</text>
</comment>
<feature type="compositionally biased region" description="Basic and acidic residues" evidence="11">
    <location>
        <begin position="929"/>
        <end position="955"/>
    </location>
</feature>
<dbReference type="FunFam" id="2.70.150.10:FF:000002">
    <property type="entry name" value="Copper-transporting ATPase 1, putative"/>
    <property type="match status" value="1"/>
</dbReference>
<keyword evidence="9 10" id="KW-0472">Membrane</keyword>
<feature type="compositionally biased region" description="Polar residues" evidence="11">
    <location>
        <begin position="768"/>
        <end position="777"/>
    </location>
</feature>
<dbReference type="InterPro" id="IPR036412">
    <property type="entry name" value="HAD-like_sf"/>
</dbReference>
<evidence type="ECO:0000256" key="9">
    <source>
        <dbReference type="ARBA" id="ARBA00023136"/>
    </source>
</evidence>
<feature type="compositionally biased region" description="Basic residues" evidence="11">
    <location>
        <begin position="833"/>
        <end position="844"/>
    </location>
</feature>
<dbReference type="GO" id="GO:0046872">
    <property type="term" value="F:metal ion binding"/>
    <property type="evidence" value="ECO:0007669"/>
    <property type="project" value="UniProtKB-KW"/>
</dbReference>
<evidence type="ECO:0000313" key="14">
    <source>
        <dbReference type="Proteomes" id="UP000257109"/>
    </source>
</evidence>
<dbReference type="Gene3D" id="2.70.150.10">
    <property type="entry name" value="Calcium-transporting ATPase, cytoplasmic transduction domain A"/>
    <property type="match status" value="1"/>
</dbReference>
<evidence type="ECO:0000256" key="2">
    <source>
        <dbReference type="ARBA" id="ARBA00006024"/>
    </source>
</evidence>
<evidence type="ECO:0000256" key="4">
    <source>
        <dbReference type="ARBA" id="ARBA00022723"/>
    </source>
</evidence>
<proteinExistence type="inferred from homology"/>
<evidence type="ECO:0000256" key="1">
    <source>
        <dbReference type="ARBA" id="ARBA00004141"/>
    </source>
</evidence>
<dbReference type="InterPro" id="IPR008250">
    <property type="entry name" value="ATPase_P-typ_transduc_dom_A_sf"/>
</dbReference>
<dbReference type="InterPro" id="IPR051014">
    <property type="entry name" value="Cation_Transport_ATPase_IB"/>
</dbReference>
<dbReference type="NCBIfam" id="TIGR01494">
    <property type="entry name" value="ATPase_P-type"/>
    <property type="match status" value="1"/>
</dbReference>
<keyword evidence="4 10" id="KW-0479">Metal-binding</keyword>
<comment type="similarity">
    <text evidence="2 10">Belongs to the cation transport ATPase (P-type) (TC 3.A.3) family. Type IB subfamily.</text>
</comment>
<keyword evidence="5 10" id="KW-0547">Nucleotide-binding</keyword>
<dbReference type="Gene3D" id="3.30.70.100">
    <property type="match status" value="1"/>
</dbReference>
<dbReference type="Gene3D" id="3.40.1110.10">
    <property type="entry name" value="Calcium-transporting ATPase, cytoplasmic domain N"/>
    <property type="match status" value="1"/>
</dbReference>
<keyword evidence="3 10" id="KW-0812">Transmembrane</keyword>
<dbReference type="Gene3D" id="3.40.50.1000">
    <property type="entry name" value="HAD superfamily/HAD-like"/>
    <property type="match status" value="1"/>
</dbReference>
<evidence type="ECO:0000256" key="7">
    <source>
        <dbReference type="ARBA" id="ARBA00022967"/>
    </source>
</evidence>
<feature type="domain" description="HMA" evidence="12">
    <location>
        <begin position="10"/>
        <end position="76"/>
    </location>
</feature>
<dbReference type="GO" id="GO:0005524">
    <property type="term" value="F:ATP binding"/>
    <property type="evidence" value="ECO:0007669"/>
    <property type="project" value="UniProtKB-UniRule"/>
</dbReference>
<keyword evidence="8 10" id="KW-1133">Transmembrane helix</keyword>
<feature type="region of interest" description="Disordered" evidence="11">
    <location>
        <begin position="700"/>
        <end position="877"/>
    </location>
</feature>
<keyword evidence="14" id="KW-1185">Reference proteome</keyword>
<dbReference type="SFLD" id="SFLDS00003">
    <property type="entry name" value="Haloacid_Dehalogenase"/>
    <property type="match status" value="1"/>
</dbReference>
<feature type="transmembrane region" description="Helical" evidence="10">
    <location>
        <begin position="311"/>
        <end position="330"/>
    </location>
</feature>
<dbReference type="FunFam" id="3.30.70.100:FF:000022">
    <property type="entry name" value="Putative cadmium/zinc-transporting ATPase 3"/>
    <property type="match status" value="1"/>
</dbReference>
<gene>
    <name evidence="13" type="primary">HMA2</name>
    <name evidence="13" type="ORF">CR513_30914</name>
</gene>